<dbReference type="PANTHER" id="PTHR30047:SF7">
    <property type="entry name" value="HIGH-AFFINITY CHOLINE TRANSPORT PROTEIN"/>
    <property type="match status" value="1"/>
</dbReference>
<evidence type="ECO:0000256" key="3">
    <source>
        <dbReference type="ARBA" id="ARBA00022448"/>
    </source>
</evidence>
<dbReference type="NCBIfam" id="TIGR00842">
    <property type="entry name" value="bcct"/>
    <property type="match status" value="1"/>
</dbReference>
<evidence type="ECO:0000256" key="4">
    <source>
        <dbReference type="ARBA" id="ARBA00022475"/>
    </source>
</evidence>
<sequence>MIRYLREHTSPPVFISSATIALALVLWGVISPSSVSAAGSAANSFIVTYFGWLYIFSASVFLIFVIVLMASRYGRIRLGPADSKPEYGTMSWFAMLFTAGMGIGLVYYAVSEPVTYLQEPPVGPGGTPQAAQNAMFLTFFHWGLHPWAIYIVLGLALGYFAFRKGLPLRPASALYPLLGERINQWPGFLVDVLAVFGTLFGLATSLGLGAQQVGAGLEALFGLTNTTTLQVFLILGITAIAVVSVMLGIDKGIRNLSLINLWLAFALMVFVFAFGPTRDLLNTTVTNVGYYLQNLPAQSFQTYPGNPAAQEWQASWTLFYWGWWISWSPFVGMFLARISYGRTIRSFIAGALFAPVGASMVWLTVFGDTALALLLQNPTNPLAEATTDTGMFVLLQQLPVAGIVSLIASAVAIIVVVLFFATSSDSGSLVVDILTNGGDPNPRWQQRLFWAVMEGVIAAVLLGAGAASGADALSALQTASILAGLPFCLVLIAMCVGLTKAMSTERFVVRMPSQASPMPGLRAAARPAGAVFTTAGNGDREHTGADTSDHNEPAEGSGLHEEEAVDPSLGETTVAEFSQAHDSASSRSSTTGVTTR</sequence>
<comment type="caution">
    <text evidence="10">The sequence shown here is derived from an EMBL/GenBank/DDBJ whole genome shotgun (WGS) entry which is preliminary data.</text>
</comment>
<evidence type="ECO:0000256" key="5">
    <source>
        <dbReference type="ARBA" id="ARBA00022692"/>
    </source>
</evidence>
<reference evidence="10 11" key="1">
    <citation type="submission" date="2018-04" db="EMBL/GenBank/DDBJ databases">
        <title>Genomic Encyclopedia of Type Strains, Phase IV (KMG-IV): sequencing the most valuable type-strain genomes for metagenomic binning, comparative biology and taxonomic classification.</title>
        <authorList>
            <person name="Goeker M."/>
        </authorList>
    </citation>
    <scope>NUCLEOTIDE SEQUENCE [LARGE SCALE GENOMIC DNA]</scope>
    <source>
        <strain evidence="10 11">DSM 45771</strain>
    </source>
</reference>
<feature type="transmembrane region" description="Helical" evidence="9">
    <location>
        <begin position="256"/>
        <end position="275"/>
    </location>
</feature>
<dbReference type="AlphaFoldDB" id="A0A2U1F3U1"/>
<evidence type="ECO:0000256" key="1">
    <source>
        <dbReference type="ARBA" id="ARBA00004651"/>
    </source>
</evidence>
<dbReference type="EMBL" id="QEKW01000012">
    <property type="protein sequence ID" value="PVZ06844.1"/>
    <property type="molecule type" value="Genomic_DNA"/>
</dbReference>
<feature type="transmembrane region" description="Helical" evidence="9">
    <location>
        <begin position="229"/>
        <end position="249"/>
    </location>
</feature>
<keyword evidence="6 9" id="KW-1133">Transmembrane helix</keyword>
<accession>A0A2U1F3U1</accession>
<evidence type="ECO:0000256" key="6">
    <source>
        <dbReference type="ARBA" id="ARBA00022989"/>
    </source>
</evidence>
<keyword evidence="11" id="KW-1185">Reference proteome</keyword>
<feature type="transmembrane region" description="Helical" evidence="9">
    <location>
        <begin position="50"/>
        <end position="70"/>
    </location>
</feature>
<keyword evidence="3" id="KW-0813">Transport</keyword>
<dbReference type="PROSITE" id="PS01303">
    <property type="entry name" value="BCCT"/>
    <property type="match status" value="1"/>
</dbReference>
<feature type="transmembrane region" description="Helical" evidence="9">
    <location>
        <begin position="347"/>
        <end position="365"/>
    </location>
</feature>
<keyword evidence="5 9" id="KW-0812">Transmembrane</keyword>
<dbReference type="GO" id="GO:0022857">
    <property type="term" value="F:transmembrane transporter activity"/>
    <property type="evidence" value="ECO:0007669"/>
    <property type="project" value="InterPro"/>
</dbReference>
<feature type="transmembrane region" description="Helical" evidence="9">
    <location>
        <begin position="400"/>
        <end position="421"/>
    </location>
</feature>
<feature type="transmembrane region" description="Helical" evidence="9">
    <location>
        <begin position="448"/>
        <end position="467"/>
    </location>
</feature>
<feature type="transmembrane region" description="Helical" evidence="9">
    <location>
        <begin position="12"/>
        <end position="30"/>
    </location>
</feature>
<feature type="compositionally biased region" description="Low complexity" evidence="8">
    <location>
        <begin position="583"/>
        <end position="596"/>
    </location>
</feature>
<name>A0A2U1F3U1_9PSEU</name>
<protein>
    <submittedName>
        <fullName evidence="10">Choline/glycine/proline betaine transport protein</fullName>
    </submittedName>
</protein>
<organism evidence="10 11">
    <name type="scientific">Actinomycetospora cinnamomea</name>
    <dbReference type="NCBI Taxonomy" id="663609"/>
    <lineage>
        <taxon>Bacteria</taxon>
        <taxon>Bacillati</taxon>
        <taxon>Actinomycetota</taxon>
        <taxon>Actinomycetes</taxon>
        <taxon>Pseudonocardiales</taxon>
        <taxon>Pseudonocardiaceae</taxon>
        <taxon>Actinomycetospora</taxon>
    </lineage>
</organism>
<comment type="similarity">
    <text evidence="2">Belongs to the BCCT transporter (TC 2.A.15) family.</text>
</comment>
<dbReference type="RefSeq" id="WP_207787331.1">
    <property type="nucleotide sequence ID" value="NZ_QEKW01000012.1"/>
</dbReference>
<evidence type="ECO:0000313" key="10">
    <source>
        <dbReference type="EMBL" id="PVZ06844.1"/>
    </source>
</evidence>
<feature type="transmembrane region" description="Helical" evidence="9">
    <location>
        <begin position="144"/>
        <end position="162"/>
    </location>
</feature>
<feature type="transmembrane region" description="Helical" evidence="9">
    <location>
        <begin position="479"/>
        <end position="501"/>
    </location>
</feature>
<dbReference type="InterPro" id="IPR018093">
    <property type="entry name" value="BCCT_CS"/>
</dbReference>
<dbReference type="PANTHER" id="PTHR30047">
    <property type="entry name" value="HIGH-AFFINITY CHOLINE TRANSPORT PROTEIN-RELATED"/>
    <property type="match status" value="1"/>
</dbReference>
<dbReference type="InterPro" id="IPR000060">
    <property type="entry name" value="BCCT_transptr"/>
</dbReference>
<feature type="region of interest" description="Disordered" evidence="8">
    <location>
        <begin position="533"/>
        <end position="596"/>
    </location>
</feature>
<dbReference type="GO" id="GO:0005886">
    <property type="term" value="C:plasma membrane"/>
    <property type="evidence" value="ECO:0007669"/>
    <property type="project" value="UniProtKB-SubCell"/>
</dbReference>
<dbReference type="Pfam" id="PF02028">
    <property type="entry name" value="BCCT"/>
    <property type="match status" value="1"/>
</dbReference>
<feature type="transmembrane region" description="Helical" evidence="9">
    <location>
        <begin position="91"/>
        <end position="110"/>
    </location>
</feature>
<feature type="compositionally biased region" description="Basic and acidic residues" evidence="8">
    <location>
        <begin position="538"/>
        <end position="562"/>
    </location>
</feature>
<proteinExistence type="inferred from homology"/>
<feature type="transmembrane region" description="Helical" evidence="9">
    <location>
        <begin position="188"/>
        <end position="209"/>
    </location>
</feature>
<feature type="transmembrane region" description="Helical" evidence="9">
    <location>
        <begin position="321"/>
        <end position="340"/>
    </location>
</feature>
<dbReference type="Proteomes" id="UP000245639">
    <property type="component" value="Unassembled WGS sequence"/>
</dbReference>
<evidence type="ECO:0000313" key="11">
    <source>
        <dbReference type="Proteomes" id="UP000245639"/>
    </source>
</evidence>
<evidence type="ECO:0000256" key="9">
    <source>
        <dbReference type="SAM" id="Phobius"/>
    </source>
</evidence>
<evidence type="ECO:0000256" key="2">
    <source>
        <dbReference type="ARBA" id="ARBA00005658"/>
    </source>
</evidence>
<evidence type="ECO:0000256" key="7">
    <source>
        <dbReference type="ARBA" id="ARBA00023136"/>
    </source>
</evidence>
<gene>
    <name evidence="10" type="ORF">C8D89_11237</name>
</gene>
<keyword evidence="7 9" id="KW-0472">Membrane</keyword>
<evidence type="ECO:0000256" key="8">
    <source>
        <dbReference type="SAM" id="MobiDB-lite"/>
    </source>
</evidence>
<keyword evidence="4" id="KW-1003">Cell membrane</keyword>
<comment type="subcellular location">
    <subcellularLocation>
        <location evidence="1">Cell membrane</location>
        <topology evidence="1">Multi-pass membrane protein</topology>
    </subcellularLocation>
</comment>